<feature type="compositionally biased region" description="Low complexity" evidence="2">
    <location>
        <begin position="211"/>
        <end position="223"/>
    </location>
</feature>
<dbReference type="STRING" id="530564.Psta_4730"/>
<dbReference type="KEGG" id="psl:Psta_4730"/>
<evidence type="ECO:0000313" key="4">
    <source>
        <dbReference type="Proteomes" id="UP000001887"/>
    </source>
</evidence>
<dbReference type="InterPro" id="IPR010131">
    <property type="entry name" value="MdtP/NodT-like"/>
</dbReference>
<dbReference type="Gene3D" id="1.20.1600.10">
    <property type="entry name" value="Outer membrane efflux proteins (OEP)"/>
    <property type="match status" value="2"/>
</dbReference>
<accession>D2R840</accession>
<organism evidence="3 4">
    <name type="scientific">Pirellula staleyi (strain ATCC 27377 / DSM 6068 / ICPB 4128)</name>
    <name type="common">Pirella staleyi</name>
    <dbReference type="NCBI Taxonomy" id="530564"/>
    <lineage>
        <taxon>Bacteria</taxon>
        <taxon>Pseudomonadati</taxon>
        <taxon>Planctomycetota</taxon>
        <taxon>Planctomycetia</taxon>
        <taxon>Pirellulales</taxon>
        <taxon>Pirellulaceae</taxon>
        <taxon>Pirellula</taxon>
    </lineage>
</organism>
<feature type="coiled-coil region" evidence="1">
    <location>
        <begin position="332"/>
        <end position="366"/>
    </location>
</feature>
<evidence type="ECO:0000256" key="2">
    <source>
        <dbReference type="SAM" id="MobiDB-lite"/>
    </source>
</evidence>
<name>D2R840_PIRSD</name>
<feature type="compositionally biased region" description="Polar residues" evidence="2">
    <location>
        <begin position="1059"/>
        <end position="1069"/>
    </location>
</feature>
<proteinExistence type="predicted"/>
<dbReference type="EMBL" id="CP001848">
    <property type="protein sequence ID" value="ADB19371.1"/>
    <property type="molecule type" value="Genomic_DNA"/>
</dbReference>
<sequence length="1111" mass="123893" precursor="true">MNLIPPPTNSMNPRSSSSRLSLLAVCRSQQPLVAMLLMAALALSGCSRAFYRQQADTEAYCLIQQKANNPHWALEGYTITVDPRSRMFDPFAPDCPPMPQDDPASNEFMNCVDNKRGYPDWTRNGVNGQIENPAWAAYIATDDRGIAQVNSDDAIRLALLNSREYQQQLESLYLSALDVSFQRFEFDSQFFAGYGAFFTADGRRRSGSGGESSSILDLSTTSSGPRPWSMTKAYSTGSTLVVGLANSLVWQFSGPDDYNGTTLIDFAFVQPLLRNAGRDVVLEGLTQSERTLLADVRSLEQYRQAFYVEIMTGRSAANNLATGSGVGGYMGLLQSQQQIRNQEDNVERLRSNLFRLEQVLQELRTRSGEQGLINNILRQDLQVAQARQALFSAESQLLTSRNAYQAQLDNFKITLGLPPQWCMNVDDPMLDQFQLIDRETVNEQEVLDEVINEFGAVRLRVTSHIESREVRDEVDADRTRVQRVLAWYPELPTDLAELKDRLQPLREARERFLNIYLPRTEADVKAFEESIEHRKAFIARLKARIEGDRDIACPLLPIPDINQEIFNVQRLEVTRDELRRQLGVIKIKVEEGYGAHLDKRVALIDKVLAEGETWTPEQLFENLYEGVLYPKRAEGETLDAVTDLLVTLPSDILGMQLVQARARAESIELSSIDIRAEQAINVAREYRRDWMNARAALVDSWRQIEVQADSLESSLDIFFSGDVGNVGQNPFKLRSTTGRLRAGIQFDAPLTRLAERNNYRTALIQYQQARRNYYAFEDQVARQLRSTLRTVAANQVNFELQRLAVLEAARQIDRNEDIRIDQELNNQSSGVTAARDAVSALSDLLNAQNSFLAIWVNYESLRRSLDLDLGTLQIDTEGLWIDPGTISETYGEDDPWLRKYDAMSVEEDLEGMLNGEPIGPGSPRRLDNEAPAEDVPGELPPLPAGEETRNRPLPPRVAGPVLDREPAVRQATRELPSRNRSQPAPRLAVPRPAAPRNLKPAAGPAPLELGEAMGPSLGSPQDEISDEEPLLVPPVEGITPIPVPEADGKEASTDAHAGTTISSEASQASFADEDQPATTGAVRPVQFKRISRDPAPAPSSLPAGPVRMHIE</sequence>
<dbReference type="eggNOG" id="COG1196">
    <property type="taxonomic scope" value="Bacteria"/>
</dbReference>
<evidence type="ECO:0008006" key="5">
    <source>
        <dbReference type="Google" id="ProtNLM"/>
    </source>
</evidence>
<feature type="region of interest" description="Disordered" evidence="2">
    <location>
        <begin position="204"/>
        <end position="225"/>
    </location>
</feature>
<gene>
    <name evidence="3" type="ordered locus">Psta_4730</name>
</gene>
<dbReference type="PANTHER" id="PTHR30203:SF33">
    <property type="entry name" value="BLR4455 PROTEIN"/>
    <property type="match status" value="1"/>
</dbReference>
<feature type="region of interest" description="Disordered" evidence="2">
    <location>
        <begin position="911"/>
        <end position="1111"/>
    </location>
</feature>
<reference evidence="3 4" key="1">
    <citation type="journal article" date="2009" name="Stand. Genomic Sci.">
        <title>Complete genome sequence of Pirellula staleyi type strain (ATCC 27377).</title>
        <authorList>
            <person name="Clum A."/>
            <person name="Tindall B.J."/>
            <person name="Sikorski J."/>
            <person name="Ivanova N."/>
            <person name="Mavrommatis K."/>
            <person name="Lucas S."/>
            <person name="Glavina del Rio T."/>
            <person name="Nolan M."/>
            <person name="Chen F."/>
            <person name="Tice H."/>
            <person name="Pitluck S."/>
            <person name="Cheng J.F."/>
            <person name="Chertkov O."/>
            <person name="Brettin T."/>
            <person name="Han C."/>
            <person name="Detter J.C."/>
            <person name="Kuske C."/>
            <person name="Bruce D."/>
            <person name="Goodwin L."/>
            <person name="Ovchinikova G."/>
            <person name="Pati A."/>
            <person name="Mikhailova N."/>
            <person name="Chen A."/>
            <person name="Palaniappan K."/>
            <person name="Land M."/>
            <person name="Hauser L."/>
            <person name="Chang Y.J."/>
            <person name="Jeffries C.D."/>
            <person name="Chain P."/>
            <person name="Rohde M."/>
            <person name="Goker M."/>
            <person name="Bristow J."/>
            <person name="Eisen J.A."/>
            <person name="Markowitz V."/>
            <person name="Hugenholtz P."/>
            <person name="Kyrpides N.C."/>
            <person name="Klenk H.P."/>
            <person name="Lapidus A."/>
        </authorList>
    </citation>
    <scope>NUCLEOTIDE SEQUENCE [LARGE SCALE GENOMIC DNA]</scope>
    <source>
        <strain evidence="4">ATCC 27377 / DSM 6068 / ICPB 4128</strain>
    </source>
</reference>
<dbReference type="Proteomes" id="UP000001887">
    <property type="component" value="Chromosome"/>
</dbReference>
<protein>
    <recommendedName>
        <fullName evidence="5">Outer membrane efflux protein</fullName>
    </recommendedName>
</protein>
<feature type="compositionally biased region" description="Basic and acidic residues" evidence="2">
    <location>
        <begin position="962"/>
        <end position="977"/>
    </location>
</feature>
<evidence type="ECO:0000313" key="3">
    <source>
        <dbReference type="EMBL" id="ADB19371.1"/>
    </source>
</evidence>
<dbReference type="OrthoDB" id="235971at2"/>
<keyword evidence="4" id="KW-1185">Reference proteome</keyword>
<keyword evidence="1" id="KW-0175">Coiled coil</keyword>
<evidence type="ECO:0000256" key="1">
    <source>
        <dbReference type="SAM" id="Coils"/>
    </source>
</evidence>
<feature type="compositionally biased region" description="Low complexity" evidence="2">
    <location>
        <begin position="983"/>
        <end position="996"/>
    </location>
</feature>
<dbReference type="PANTHER" id="PTHR30203">
    <property type="entry name" value="OUTER MEMBRANE CATION EFFLUX PROTEIN"/>
    <property type="match status" value="1"/>
</dbReference>
<dbReference type="AlphaFoldDB" id="D2R840"/>
<dbReference type="HOGENOM" id="CLU_314893_0_0_0"/>
<dbReference type="SUPFAM" id="SSF56954">
    <property type="entry name" value="Outer membrane efflux proteins (OEP)"/>
    <property type="match status" value="2"/>
</dbReference>